<gene>
    <name evidence="2" type="ORF">AR543_16130</name>
</gene>
<organism evidence="2 3">
    <name type="scientific">Paenibacillus bovis</name>
    <dbReference type="NCBI Taxonomy" id="1616788"/>
    <lineage>
        <taxon>Bacteria</taxon>
        <taxon>Bacillati</taxon>
        <taxon>Bacillota</taxon>
        <taxon>Bacilli</taxon>
        <taxon>Bacillales</taxon>
        <taxon>Paenibacillaceae</taxon>
        <taxon>Paenibacillus</taxon>
    </lineage>
</organism>
<dbReference type="Pfam" id="PF13472">
    <property type="entry name" value="Lipase_GDSL_2"/>
    <property type="match status" value="1"/>
</dbReference>
<dbReference type="InterPro" id="IPR036514">
    <property type="entry name" value="SGNH_hydro_sf"/>
</dbReference>
<dbReference type="PANTHER" id="PTHR30383">
    <property type="entry name" value="THIOESTERASE 1/PROTEASE 1/LYSOPHOSPHOLIPASE L1"/>
    <property type="match status" value="1"/>
</dbReference>
<sequence length="276" mass="29363">MKPSSSSARIWRITSIASIIATLLLIGGFVYAVNDVVNPVGSSYTAGNTASPAENGSQPAVDPATEGIRVAALGDSLAKGTGDDDGSGFVRRTVNLLQQQGVDAKLVANLGINGQKTGQVIKSLEESGVQHTLRQANVIMLSIGANDLFNGGEALGNLDEKAPTANQLLTNQPQAAARLQKILDRLAEINPDAQIIYLGLYNPFGDLKELRVPGNQAVSAWNTKAASITNTNEHMMVIPTFDLFQNNLDQYLSADHFHPNGDGYEQIAARIVQSIR</sequence>
<dbReference type="STRING" id="1616788.AR543_16130"/>
<dbReference type="SUPFAM" id="SSF52266">
    <property type="entry name" value="SGNH hydrolase"/>
    <property type="match status" value="1"/>
</dbReference>
<keyword evidence="3" id="KW-1185">Reference proteome</keyword>
<proteinExistence type="predicted"/>
<dbReference type="RefSeq" id="WP_060535492.1">
    <property type="nucleotide sequence ID" value="NZ_CP013023.1"/>
</dbReference>
<accession>A0A172ZJS4</accession>
<protein>
    <submittedName>
        <fullName evidence="2">Lysophospholipase</fullName>
    </submittedName>
</protein>
<evidence type="ECO:0000313" key="2">
    <source>
        <dbReference type="EMBL" id="ANF97380.1"/>
    </source>
</evidence>
<evidence type="ECO:0000259" key="1">
    <source>
        <dbReference type="Pfam" id="PF13472"/>
    </source>
</evidence>
<dbReference type="Gene3D" id="3.40.50.1110">
    <property type="entry name" value="SGNH hydrolase"/>
    <property type="match status" value="1"/>
</dbReference>
<reference evidence="3" key="1">
    <citation type="submission" date="2015-10" db="EMBL/GenBank/DDBJ databases">
        <title>Genome of Paenibacillus bovis sp. nov.</title>
        <authorList>
            <person name="Wu Z."/>
            <person name="Gao C."/>
            <person name="Liu Z."/>
            <person name="Zheng H."/>
        </authorList>
    </citation>
    <scope>NUCLEOTIDE SEQUENCE [LARGE SCALE GENOMIC DNA]</scope>
    <source>
        <strain evidence="3">BD3526</strain>
    </source>
</reference>
<dbReference type="PANTHER" id="PTHR30383:SF27">
    <property type="entry name" value="SPORE GERMINATION LIPASE LIPC"/>
    <property type="match status" value="1"/>
</dbReference>
<dbReference type="KEGG" id="pbv:AR543_16130"/>
<dbReference type="EMBL" id="CP013023">
    <property type="protein sequence ID" value="ANF97380.1"/>
    <property type="molecule type" value="Genomic_DNA"/>
</dbReference>
<dbReference type="GO" id="GO:0004622">
    <property type="term" value="F:phosphatidylcholine lysophospholipase activity"/>
    <property type="evidence" value="ECO:0007669"/>
    <property type="project" value="TreeGrafter"/>
</dbReference>
<feature type="domain" description="SGNH hydrolase-type esterase" evidence="1">
    <location>
        <begin position="72"/>
        <end position="265"/>
    </location>
</feature>
<dbReference type="Proteomes" id="UP000078148">
    <property type="component" value="Chromosome"/>
</dbReference>
<reference evidence="2 3" key="2">
    <citation type="journal article" date="2016" name="Int. J. Syst. Evol. Microbiol.">
        <title>Paenibacillus bovis sp. nov., isolated from raw yak (Bos grunniens) milk.</title>
        <authorList>
            <person name="Gao C."/>
            <person name="Han J."/>
            <person name="Liu Z."/>
            <person name="Xu X."/>
            <person name="Hang F."/>
            <person name="Wu Z."/>
        </authorList>
    </citation>
    <scope>NUCLEOTIDE SEQUENCE [LARGE SCALE GENOMIC DNA]</scope>
    <source>
        <strain evidence="2 3">BD3526</strain>
    </source>
</reference>
<evidence type="ECO:0000313" key="3">
    <source>
        <dbReference type="Proteomes" id="UP000078148"/>
    </source>
</evidence>
<dbReference type="InterPro" id="IPR051532">
    <property type="entry name" value="Ester_Hydrolysis_Enzymes"/>
</dbReference>
<dbReference type="InterPro" id="IPR013830">
    <property type="entry name" value="SGNH_hydro"/>
</dbReference>
<name>A0A172ZJS4_9BACL</name>
<dbReference type="OrthoDB" id="252349at2"/>
<dbReference type="AlphaFoldDB" id="A0A172ZJS4"/>